<evidence type="ECO:0000313" key="2">
    <source>
        <dbReference type="Proteomes" id="UP000326759"/>
    </source>
</evidence>
<comment type="caution">
    <text evidence="1">The sequence shown here is derived from an EMBL/GenBank/DDBJ whole genome shotgun (WGS) entry which is preliminary data.</text>
</comment>
<protein>
    <recommendedName>
        <fullName evidence="3">BESS domain-containing protein</fullName>
    </recommendedName>
</protein>
<dbReference type="Proteomes" id="UP000326759">
    <property type="component" value="Unassembled WGS sequence"/>
</dbReference>
<proteinExistence type="predicted"/>
<dbReference type="EMBL" id="SEYY01005390">
    <property type="protein sequence ID" value="KAB7503318.1"/>
    <property type="molecule type" value="Genomic_DNA"/>
</dbReference>
<organism evidence="1 2">
    <name type="scientific">Armadillidium nasatum</name>
    <dbReference type="NCBI Taxonomy" id="96803"/>
    <lineage>
        <taxon>Eukaryota</taxon>
        <taxon>Metazoa</taxon>
        <taxon>Ecdysozoa</taxon>
        <taxon>Arthropoda</taxon>
        <taxon>Crustacea</taxon>
        <taxon>Multicrustacea</taxon>
        <taxon>Malacostraca</taxon>
        <taxon>Eumalacostraca</taxon>
        <taxon>Peracarida</taxon>
        <taxon>Isopoda</taxon>
        <taxon>Oniscidea</taxon>
        <taxon>Crinocheta</taxon>
        <taxon>Armadillidiidae</taxon>
        <taxon>Armadillidium</taxon>
    </lineage>
</organism>
<reference evidence="1 2" key="1">
    <citation type="journal article" date="2019" name="PLoS Biol.">
        <title>Sex chromosomes control vertical transmission of feminizing Wolbachia symbionts in an isopod.</title>
        <authorList>
            <person name="Becking T."/>
            <person name="Chebbi M.A."/>
            <person name="Giraud I."/>
            <person name="Moumen B."/>
            <person name="Laverre T."/>
            <person name="Caubet Y."/>
            <person name="Peccoud J."/>
            <person name="Gilbert C."/>
            <person name="Cordaux R."/>
        </authorList>
    </citation>
    <scope>NUCLEOTIDE SEQUENCE [LARGE SCALE GENOMIC DNA]</scope>
    <source>
        <strain evidence="1">ANa2</strain>
        <tissue evidence="1">Whole body excluding digestive tract and cuticle</tissue>
    </source>
</reference>
<sequence length="187" mass="21135">MPPPFVLPSDIKQVEEINLPHPEIDSGIEIEYADSNMENFSSLHDSVAYGILPDFSDEKLPTHTTVKSSTLPLPRHKNVKKCISRGVTYINLYPDKDPLSSSQPEHELDSFAKSIAAQMKNLPESETVKLTLEIQNLVTKARVRVLEEQKMNKKSLDDNPKLITVSYENPTSTIQEYHVNSIQNLHL</sequence>
<gene>
    <name evidence="1" type="ORF">Anas_03345</name>
</gene>
<evidence type="ECO:0000313" key="1">
    <source>
        <dbReference type="EMBL" id="KAB7503318.1"/>
    </source>
</evidence>
<name>A0A5N5TB88_9CRUS</name>
<accession>A0A5N5TB88</accession>
<keyword evidence="2" id="KW-1185">Reference proteome</keyword>
<evidence type="ECO:0008006" key="3">
    <source>
        <dbReference type="Google" id="ProtNLM"/>
    </source>
</evidence>
<dbReference type="AlphaFoldDB" id="A0A5N5TB88"/>
<dbReference type="OrthoDB" id="6577442at2759"/>